<keyword evidence="3" id="KW-1185">Reference proteome</keyword>
<accession>C6LFI7</accession>
<dbReference type="STRING" id="168384.SAMN05660368_02101"/>
<proteinExistence type="predicted"/>
<evidence type="ECO:0000313" key="3">
    <source>
        <dbReference type="Proteomes" id="UP000005561"/>
    </source>
</evidence>
<dbReference type="Pfam" id="PF00535">
    <property type="entry name" value="Glycos_transf_2"/>
    <property type="match status" value="1"/>
</dbReference>
<dbReference type="GO" id="GO:0016758">
    <property type="term" value="F:hexosyltransferase activity"/>
    <property type="evidence" value="ECO:0007669"/>
    <property type="project" value="UniProtKB-ARBA"/>
</dbReference>
<dbReference type="SUPFAM" id="SSF53448">
    <property type="entry name" value="Nucleotide-diphospho-sugar transferases"/>
    <property type="match status" value="1"/>
</dbReference>
<comment type="caution">
    <text evidence="2">The sequence shown here is derived from an EMBL/GenBank/DDBJ whole genome shotgun (WGS) entry which is preliminary data.</text>
</comment>
<feature type="domain" description="Glycosyltransferase 2-like" evidence="1">
    <location>
        <begin position="5"/>
        <end position="133"/>
    </location>
</feature>
<dbReference type="Gene3D" id="3.90.550.10">
    <property type="entry name" value="Spore Coat Polysaccharide Biosynthesis Protein SpsA, Chain A"/>
    <property type="match status" value="1"/>
</dbReference>
<dbReference type="AlphaFoldDB" id="C6LFI7"/>
<sequence>MCTLSVIVPLYNGAHTIERCLDSLCGQTIKDIEILVVDDGSLDQGADIVKRYMANDKRIKLFAQKNQGAGAARNLGISKAEGKYVGFVDCDDFADTDMFRIMVEALERTKTPVAVCQEKNVYAENGEIQLINETRFPVDTETVYSSEDVLKWLLNYTYMSLNSLCYKVVEKRIFTEYHIEVPYPHRQGEDLVASVGILTHVNEVVVVPESLYYYVHRKDSVSYAYSLKHARDIYLDWKEARTYIQKTGRRVNTDNFSLGMYFSSMKQLQWMKQDSDKRSEQARMLRKKWKAARRHYRWKPDFAGTEVPVMHKIKILSAYFHLCRPVLAGMQCLKWIPMFKYLA</sequence>
<dbReference type="RefSeq" id="WP_006862181.1">
    <property type="nucleotide sequence ID" value="NZ_ACCL02000010.1"/>
</dbReference>
<dbReference type="eggNOG" id="COG0463">
    <property type="taxonomic scope" value="Bacteria"/>
</dbReference>
<organism evidence="2 3">
    <name type="scientific">Marvinbryantia formatexigens DSM 14469</name>
    <dbReference type="NCBI Taxonomy" id="478749"/>
    <lineage>
        <taxon>Bacteria</taxon>
        <taxon>Bacillati</taxon>
        <taxon>Bacillota</taxon>
        <taxon>Clostridia</taxon>
        <taxon>Lachnospirales</taxon>
        <taxon>Lachnospiraceae</taxon>
        <taxon>Marvinbryantia</taxon>
    </lineage>
</organism>
<dbReference type="EMBL" id="ACCL02000010">
    <property type="protein sequence ID" value="EET60572.1"/>
    <property type="molecule type" value="Genomic_DNA"/>
</dbReference>
<gene>
    <name evidence="2" type="ORF">BRYFOR_07390</name>
</gene>
<reference evidence="2" key="1">
    <citation type="submission" date="2009-07" db="EMBL/GenBank/DDBJ databases">
        <authorList>
            <person name="Weinstock G."/>
            <person name="Sodergren E."/>
            <person name="Clifton S."/>
            <person name="Fulton L."/>
            <person name="Fulton B."/>
            <person name="Courtney L."/>
            <person name="Fronick C."/>
            <person name="Harrison M."/>
            <person name="Strong C."/>
            <person name="Farmer C."/>
            <person name="Delahaunty K."/>
            <person name="Markovic C."/>
            <person name="Hall O."/>
            <person name="Minx P."/>
            <person name="Tomlinson C."/>
            <person name="Mitreva M."/>
            <person name="Nelson J."/>
            <person name="Hou S."/>
            <person name="Wollam A."/>
            <person name="Pepin K.H."/>
            <person name="Johnson M."/>
            <person name="Bhonagiri V."/>
            <person name="Nash W.E."/>
            <person name="Warren W."/>
            <person name="Chinwalla A."/>
            <person name="Mardis E.R."/>
            <person name="Wilson R.K."/>
        </authorList>
    </citation>
    <scope>NUCLEOTIDE SEQUENCE [LARGE SCALE GENOMIC DNA]</scope>
    <source>
        <strain evidence="2">DSM 14469</strain>
    </source>
</reference>
<evidence type="ECO:0000259" key="1">
    <source>
        <dbReference type="Pfam" id="PF00535"/>
    </source>
</evidence>
<dbReference type="PANTHER" id="PTHR22916">
    <property type="entry name" value="GLYCOSYLTRANSFERASE"/>
    <property type="match status" value="1"/>
</dbReference>
<dbReference type="InterPro" id="IPR029044">
    <property type="entry name" value="Nucleotide-diphossugar_trans"/>
</dbReference>
<dbReference type="OrthoDB" id="1640114at2"/>
<dbReference type="PANTHER" id="PTHR22916:SF3">
    <property type="entry name" value="UDP-GLCNAC:BETAGAL BETA-1,3-N-ACETYLGLUCOSAMINYLTRANSFERASE-LIKE PROTEIN 1"/>
    <property type="match status" value="1"/>
</dbReference>
<dbReference type="CDD" id="cd00761">
    <property type="entry name" value="Glyco_tranf_GTA_type"/>
    <property type="match status" value="1"/>
</dbReference>
<evidence type="ECO:0000313" key="2">
    <source>
        <dbReference type="EMBL" id="EET60572.1"/>
    </source>
</evidence>
<protein>
    <recommendedName>
        <fullName evidence="1">Glycosyltransferase 2-like domain-containing protein</fullName>
    </recommendedName>
</protein>
<dbReference type="InterPro" id="IPR001173">
    <property type="entry name" value="Glyco_trans_2-like"/>
</dbReference>
<dbReference type="Proteomes" id="UP000005561">
    <property type="component" value="Unassembled WGS sequence"/>
</dbReference>
<name>C6LFI7_9FIRM</name>